<proteinExistence type="predicted"/>
<keyword evidence="4" id="KW-0862">Zinc</keyword>
<feature type="repeat" description="ANK" evidence="6">
    <location>
        <begin position="1308"/>
        <end position="1340"/>
    </location>
</feature>
<feature type="compositionally biased region" description="Acidic residues" evidence="7">
    <location>
        <begin position="1742"/>
        <end position="1758"/>
    </location>
</feature>
<dbReference type="SUPFAM" id="SSF57850">
    <property type="entry name" value="RING/U-box"/>
    <property type="match status" value="1"/>
</dbReference>
<dbReference type="PROSITE" id="PS50297">
    <property type="entry name" value="ANK_REP_REGION"/>
    <property type="match status" value="4"/>
</dbReference>
<feature type="repeat" description="ANK" evidence="6">
    <location>
        <begin position="1341"/>
        <end position="1373"/>
    </location>
</feature>
<evidence type="ECO:0000259" key="8">
    <source>
        <dbReference type="PROSITE" id="PS50175"/>
    </source>
</evidence>
<dbReference type="InterPro" id="IPR002110">
    <property type="entry name" value="Ankyrin_rpt"/>
</dbReference>
<dbReference type="PROSITE" id="PS50175">
    <property type="entry name" value="ASP_PROT_RETROV"/>
    <property type="match status" value="1"/>
</dbReference>
<dbReference type="InterPro" id="IPR000433">
    <property type="entry name" value="Znf_ZZ"/>
</dbReference>
<evidence type="ECO:0000256" key="1">
    <source>
        <dbReference type="ARBA" id="ARBA00022723"/>
    </source>
</evidence>
<dbReference type="SMART" id="SM00248">
    <property type="entry name" value="ANK"/>
    <property type="match status" value="19"/>
</dbReference>
<feature type="domain" description="Peptidase A2" evidence="8">
    <location>
        <begin position="1083"/>
        <end position="1098"/>
    </location>
</feature>
<dbReference type="InterPro" id="IPR043145">
    <property type="entry name" value="Znf_ZZ_sf"/>
</dbReference>
<dbReference type="STRING" id="278944.A0A4Z1IKV1"/>
<evidence type="ECO:0000256" key="6">
    <source>
        <dbReference type="PROSITE-ProRule" id="PRU00023"/>
    </source>
</evidence>
<feature type="repeat" description="ANK" evidence="6">
    <location>
        <begin position="1078"/>
        <end position="1098"/>
    </location>
</feature>
<organism evidence="9 10">
    <name type="scientific">Botryotinia narcissicola</name>
    <dbReference type="NCBI Taxonomy" id="278944"/>
    <lineage>
        <taxon>Eukaryota</taxon>
        <taxon>Fungi</taxon>
        <taxon>Dikarya</taxon>
        <taxon>Ascomycota</taxon>
        <taxon>Pezizomycotina</taxon>
        <taxon>Leotiomycetes</taxon>
        <taxon>Helotiales</taxon>
        <taxon>Sclerotiniaceae</taxon>
        <taxon>Botryotinia</taxon>
    </lineage>
</organism>
<evidence type="ECO:0000256" key="2">
    <source>
        <dbReference type="ARBA" id="ARBA00022737"/>
    </source>
</evidence>
<gene>
    <name evidence="9" type="ORF">BOTNAR_0121g00210</name>
</gene>
<feature type="repeat" description="ANK" evidence="6">
    <location>
        <begin position="967"/>
        <end position="999"/>
    </location>
</feature>
<dbReference type="PANTHER" id="PTHR24198">
    <property type="entry name" value="ANKYRIN REPEAT AND PROTEIN KINASE DOMAIN-CONTAINING PROTEIN"/>
    <property type="match status" value="1"/>
</dbReference>
<dbReference type="OrthoDB" id="341259at2759"/>
<sequence length="1758" mass="195607">MLDTAFAVQCPGDNVADTSVAASPKKLGFTISEASTSTPAKYDIVAVHGLGGGSRYTWGKPSGEGTWFKEALFPNTNVRIMTYDYDLEDIAETIYTRRGILNEASKLLKSLLDSRKSFVSENALTEGGSDGAPELEATRRPLIFVGHNLGIIIIKQALVLAGFDLSDDESIKTSTVAVISFSAPHRHRSFEDMEKSIAKLLLANRGSRLRNFMATVNGLSQAIVDINSLFIYSKVLVYVPLINFFSLSTDHVLQVFDKFMSTMDVPFERRIGIDRPEKDLPCSSNDHSQISEVVLDFISYFSDFYSPPSRCLKIMLSQASPVYSPSVADDLSNSEDLTWIAGNTNFQEWLRAENTNILHMHGNFDVSRFTKFLTQQIESWKDAPADTSVLYFEFRKHDSRYNTLKSMFYTFLAQLISHYRECSKGLNNNLERFLNYHSWTNQHLLNFIYFLRITNSIDNVRFIINGIDECEEDCGWFLANLAFISKTSETPFKVIVTSKNHQPILSKCLTINIYQHKSNPTPQLKAPSAVTYALLRLFQERPHYCGLEASLREILSQANEDYTGLGSSLMQQQKTCLKENLRNLSVVTPEHILTVIMYSAPAWRQPWAQKILQWVTYSHHPLTIWELRGVNVNLDAEVSDQEECTVEELIEKLHETFGGILVVENNEVSYRHPFIRHFFTTLAPTNAWFYSGSRVRSHKNIAIFCLGYLSLIESQKRGATFYRVDLHGGPHVAISEELEPSDLLVAVETFLGQTEIRDIWAETYHILSHPIIRPKAPLSTAFVILSSLGLNTLIAPMIHKSKCSQDLHHEYDAALVEAARHGHGDTLETLLNSFSPTKRTLELSIRSADYRVLFTLLKCASSLSDKYDYSTELLCRAAWLGLDDAVEFLIGKSVAVDFEPLPRMSPLSLAVRMTHGRVVKLLISANVDLNWSSNGTPPLDIACSIGSLESVKLLLEANADIDCRDDLGWSVLQTAAYFGHHEIVRELLSAGADKSYPGDEEQPLSIALKHDFSNCCRALVEAGAPTTASEGSRPPLWFSVDYSNKEICELLLKHGADSNWKAGSDHAPILTRAVQRGGNVELVKLLLDNGADINVIDESSELKNSVISKAAEFGLTEVVKLLSERNADVNVSGDEGVTPIYFAARHNKPETVQLLIGLGANLEMNEKLNDGWGPLHIAFDFVEVVRILLQNGADITRTSSGGNILFLASRNNHIDVVRVCLQYKPDVDIGYHHTAARSHEGATALTAAIRGGHAEIVRLLLEAGANLNQRGYLNKYPLQYAFTNEASSDGPLRALLEYRPDLDLVDDDGNTALHYLRGRTPLAWVKLLVNAGASIEIQNKDLMTPLGIAIEYRNTEIVEYLLSKKAQVNLTGGKYGAPLIIACLTGDLSLIKLVVKKGSGINVDLTACRSPKCPNSNEFPLVSYLIDDAQANINAYGGRTGYAINAACLYNDSSLVKFLLDRGADSDVADWMGRKPIHLAALRTVDHFNFLADDKFIKAEDQLKRIPLHYSVISGEIGLVAMVLERSIACLGSEVVNYPDCDNWTPLMWAARIGVRWKAGRDSQPEVIRLLLSSGANLWVKGEGLDRVWSPLKVARYYGASEEVLGLLTPTADAQSPHGEKWVRKFHISKKASVQPSTVCDGCELGIVGTWFTCQTCWDFDLCFKCYRSRDTLQPDCSFEERGTEYDPEPESEPEIREKPLECEDNATVAESETSDEESEDEISSNGLTGSKGDGNVVDSKDLDDDEEEEDEDSDESD</sequence>
<dbReference type="Pfam" id="PF00569">
    <property type="entry name" value="ZZ"/>
    <property type="match status" value="1"/>
</dbReference>
<dbReference type="SMART" id="SM00291">
    <property type="entry name" value="ZnF_ZZ"/>
    <property type="match status" value="1"/>
</dbReference>
<dbReference type="PANTHER" id="PTHR24198:SF165">
    <property type="entry name" value="ANKYRIN REPEAT-CONTAINING PROTEIN-RELATED"/>
    <property type="match status" value="1"/>
</dbReference>
<dbReference type="PROSITE" id="PS50088">
    <property type="entry name" value="ANK_REPEAT"/>
    <property type="match status" value="8"/>
</dbReference>
<dbReference type="InterPro" id="IPR056884">
    <property type="entry name" value="NPHP3-like_N"/>
</dbReference>
<keyword evidence="5 6" id="KW-0040">ANK repeat</keyword>
<reference evidence="9 10" key="1">
    <citation type="submission" date="2017-12" db="EMBL/GenBank/DDBJ databases">
        <title>Comparative genomics of Botrytis spp.</title>
        <authorList>
            <person name="Valero-Jimenez C.A."/>
            <person name="Tapia P."/>
            <person name="Veloso J."/>
            <person name="Silva-Moreno E."/>
            <person name="Staats M."/>
            <person name="Valdes J.H."/>
            <person name="Van Kan J.A.L."/>
        </authorList>
    </citation>
    <scope>NUCLEOTIDE SEQUENCE [LARGE SCALE GENOMIC DNA]</scope>
    <source>
        <strain evidence="9 10">MUCL2120</strain>
    </source>
</reference>
<dbReference type="InterPro" id="IPR001995">
    <property type="entry name" value="Peptidase_A2_cat"/>
</dbReference>
<evidence type="ECO:0000256" key="3">
    <source>
        <dbReference type="ARBA" id="ARBA00022771"/>
    </source>
</evidence>
<evidence type="ECO:0000256" key="4">
    <source>
        <dbReference type="ARBA" id="ARBA00022833"/>
    </source>
</evidence>
<evidence type="ECO:0000256" key="7">
    <source>
        <dbReference type="SAM" id="MobiDB-lite"/>
    </source>
</evidence>
<dbReference type="SUPFAM" id="SSF48403">
    <property type="entry name" value="Ankyrin repeat"/>
    <property type="match status" value="3"/>
</dbReference>
<dbReference type="Proteomes" id="UP000297452">
    <property type="component" value="Unassembled WGS sequence"/>
</dbReference>
<feature type="repeat" description="ANK" evidence="6">
    <location>
        <begin position="1240"/>
        <end position="1272"/>
    </location>
</feature>
<dbReference type="Pfam" id="PF00023">
    <property type="entry name" value="Ank"/>
    <property type="match status" value="1"/>
</dbReference>
<keyword evidence="10" id="KW-1185">Reference proteome</keyword>
<dbReference type="EMBL" id="PQXJ01000121">
    <property type="protein sequence ID" value="TGO61935.1"/>
    <property type="molecule type" value="Genomic_DNA"/>
</dbReference>
<evidence type="ECO:0000313" key="9">
    <source>
        <dbReference type="EMBL" id="TGO61935.1"/>
    </source>
</evidence>
<keyword evidence="2" id="KW-0677">Repeat</keyword>
<keyword evidence="1" id="KW-0479">Metal-binding</keyword>
<evidence type="ECO:0000313" key="10">
    <source>
        <dbReference type="Proteomes" id="UP000297452"/>
    </source>
</evidence>
<protein>
    <recommendedName>
        <fullName evidence="8">Peptidase A2 domain-containing protein</fullName>
    </recommendedName>
</protein>
<keyword evidence="3" id="KW-0863">Zinc-finger</keyword>
<name>A0A4Z1IKV1_9HELO</name>
<dbReference type="CDD" id="cd02249">
    <property type="entry name" value="ZZ"/>
    <property type="match status" value="1"/>
</dbReference>
<dbReference type="InterPro" id="IPR036770">
    <property type="entry name" value="Ankyrin_rpt-contain_sf"/>
</dbReference>
<comment type="caution">
    <text evidence="9">The sequence shown here is derived from an EMBL/GenBank/DDBJ whole genome shotgun (WGS) entry which is preliminary data.</text>
</comment>
<dbReference type="GO" id="GO:0006508">
    <property type="term" value="P:proteolysis"/>
    <property type="evidence" value="ECO:0007669"/>
    <property type="project" value="InterPro"/>
</dbReference>
<feature type="region of interest" description="Disordered" evidence="7">
    <location>
        <begin position="1678"/>
        <end position="1758"/>
    </location>
</feature>
<dbReference type="Gene3D" id="1.25.40.20">
    <property type="entry name" value="Ankyrin repeat-containing domain"/>
    <property type="match status" value="3"/>
</dbReference>
<dbReference type="Pfam" id="PF24883">
    <property type="entry name" value="NPHP3_N"/>
    <property type="match status" value="1"/>
</dbReference>
<evidence type="ECO:0000256" key="5">
    <source>
        <dbReference type="ARBA" id="ARBA00023043"/>
    </source>
</evidence>
<dbReference type="GO" id="GO:0008270">
    <property type="term" value="F:zinc ion binding"/>
    <property type="evidence" value="ECO:0007669"/>
    <property type="project" value="UniProtKB-KW"/>
</dbReference>
<feature type="repeat" description="ANK" evidence="6">
    <location>
        <begin position="1135"/>
        <end position="1167"/>
    </location>
</feature>
<feature type="compositionally biased region" description="Acidic residues" evidence="7">
    <location>
        <begin position="1713"/>
        <end position="1723"/>
    </location>
</feature>
<dbReference type="Gene3D" id="3.30.60.90">
    <property type="match status" value="1"/>
</dbReference>
<feature type="repeat" description="ANK" evidence="6">
    <location>
        <begin position="934"/>
        <end position="966"/>
    </location>
</feature>
<feature type="repeat" description="ANK" evidence="6">
    <location>
        <begin position="902"/>
        <end position="934"/>
    </location>
</feature>
<dbReference type="Pfam" id="PF12796">
    <property type="entry name" value="Ank_2"/>
    <property type="match status" value="5"/>
</dbReference>
<dbReference type="GO" id="GO:0004190">
    <property type="term" value="F:aspartic-type endopeptidase activity"/>
    <property type="evidence" value="ECO:0007669"/>
    <property type="project" value="InterPro"/>
</dbReference>
<accession>A0A4Z1IKV1</accession>